<dbReference type="AlphaFoldDB" id="A0A2Z6DXE3"/>
<sequence length="393" mass="42187">MDAKGKPQPIVPPATLAVLGGGQLGRFFVRAAQELGFRVWVLDPDPNAPAGRIADRHLVAPYDDADALAEIARHCAAATTEFENVPAEALRALARAIPVRPGADAVEVCQDRRKEKRFLAANGLPYGPFWVIESADDCAAVPPSAYPAILKTARLGYDGKGQRSVQTSDALLSAWESLGRVPCVLEKRLGLAAELSVVLARGVDGTAEAFPPGENVHRNGILDTTTAPASLPEAIRVHALDVALRLAAALDYVGVLGVEFFYTDDGLLTVNEMAPRPHNSGHHTIDACSVSQFEQQVRALCALPLAPVRTHSLAVMNNLLGDLWFAADGTRREPEWERLLALPGVALHLYGKHEPRPGRKMGHFTVTGSSWEAVRQTVCAARQQLGLPTNGWA</sequence>
<dbReference type="NCBIfam" id="TIGR01161">
    <property type="entry name" value="purK"/>
    <property type="match status" value="1"/>
</dbReference>
<evidence type="ECO:0000313" key="8">
    <source>
        <dbReference type="Proteomes" id="UP000262004"/>
    </source>
</evidence>
<dbReference type="InterPro" id="IPR011054">
    <property type="entry name" value="Rudment_hybrid_motif"/>
</dbReference>
<keyword evidence="1 4" id="KW-0547">Nucleotide-binding</keyword>
<dbReference type="GO" id="GO:0034028">
    <property type="term" value="F:5-(carboxyamino)imidazole ribonucleotide synthase activity"/>
    <property type="evidence" value="ECO:0007669"/>
    <property type="project" value="UniProtKB-UniRule"/>
</dbReference>
<dbReference type="KEGG" id="htl:HPTL_0852"/>
<keyword evidence="2 4" id="KW-0658">Purine biosynthesis</keyword>
<dbReference type="Gene3D" id="3.40.50.20">
    <property type="match status" value="1"/>
</dbReference>
<dbReference type="Pfam" id="PF17769">
    <property type="entry name" value="PurK_C"/>
    <property type="match status" value="1"/>
</dbReference>
<dbReference type="InterPro" id="IPR054350">
    <property type="entry name" value="PurT/PurK_preATP-grasp"/>
</dbReference>
<dbReference type="SUPFAM" id="SSF52440">
    <property type="entry name" value="PreATP-grasp domain"/>
    <property type="match status" value="1"/>
</dbReference>
<keyword evidence="4 5" id="KW-0436">Ligase</keyword>
<feature type="binding site" evidence="4">
    <location>
        <begin position="156"/>
        <end position="162"/>
    </location>
    <ligand>
        <name>ATP</name>
        <dbReference type="ChEBI" id="CHEBI:30616"/>
    </ligand>
</feature>
<dbReference type="GO" id="GO:0046872">
    <property type="term" value="F:metal ion binding"/>
    <property type="evidence" value="ECO:0007669"/>
    <property type="project" value="InterPro"/>
</dbReference>
<name>A0A2Z6DXE3_HYDTE</name>
<dbReference type="SUPFAM" id="SSF51246">
    <property type="entry name" value="Rudiment single hybrid motif"/>
    <property type="match status" value="1"/>
</dbReference>
<dbReference type="Gene3D" id="3.30.1490.20">
    <property type="entry name" value="ATP-grasp fold, A domain"/>
    <property type="match status" value="1"/>
</dbReference>
<dbReference type="NCBIfam" id="NF004677">
    <property type="entry name" value="PRK06019.1-3"/>
    <property type="match status" value="1"/>
</dbReference>
<evidence type="ECO:0000256" key="2">
    <source>
        <dbReference type="ARBA" id="ARBA00022755"/>
    </source>
</evidence>
<evidence type="ECO:0000256" key="5">
    <source>
        <dbReference type="RuleBase" id="RU361200"/>
    </source>
</evidence>
<feature type="domain" description="ATP-grasp" evidence="6">
    <location>
        <begin position="116"/>
        <end position="301"/>
    </location>
</feature>
<dbReference type="UniPathway" id="UPA00074">
    <property type="reaction ID" value="UER00942"/>
</dbReference>
<dbReference type="InterPro" id="IPR011761">
    <property type="entry name" value="ATP-grasp"/>
</dbReference>
<organism evidence="7 8">
    <name type="scientific">Hydrogenophilus thermoluteolus</name>
    <name type="common">Pseudomonas hydrogenothermophila</name>
    <dbReference type="NCBI Taxonomy" id="297"/>
    <lineage>
        <taxon>Bacteria</taxon>
        <taxon>Pseudomonadati</taxon>
        <taxon>Pseudomonadota</taxon>
        <taxon>Hydrogenophilia</taxon>
        <taxon>Hydrogenophilales</taxon>
        <taxon>Hydrogenophilaceae</taxon>
        <taxon>Hydrogenophilus</taxon>
    </lineage>
</organism>
<dbReference type="PANTHER" id="PTHR11609">
    <property type="entry name" value="PURINE BIOSYNTHESIS PROTEIN 6/7, PUR6/7"/>
    <property type="match status" value="1"/>
</dbReference>
<gene>
    <name evidence="4 5" type="primary">purK</name>
    <name evidence="7" type="ORF">HPTL_0852</name>
</gene>
<dbReference type="NCBIfam" id="NF004676">
    <property type="entry name" value="PRK06019.1-2"/>
    <property type="match status" value="1"/>
</dbReference>
<comment type="similarity">
    <text evidence="4 5">Belongs to the PurK/PurT family.</text>
</comment>
<evidence type="ECO:0000256" key="1">
    <source>
        <dbReference type="ARBA" id="ARBA00022741"/>
    </source>
</evidence>
<feature type="binding site" evidence="4">
    <location>
        <position position="112"/>
    </location>
    <ligand>
        <name>ATP</name>
        <dbReference type="ChEBI" id="CHEBI:30616"/>
    </ligand>
</feature>
<evidence type="ECO:0000259" key="6">
    <source>
        <dbReference type="PROSITE" id="PS50975"/>
    </source>
</evidence>
<dbReference type="GO" id="GO:0004638">
    <property type="term" value="F:phosphoribosylaminoimidazole carboxylase activity"/>
    <property type="evidence" value="ECO:0007669"/>
    <property type="project" value="InterPro"/>
</dbReference>
<evidence type="ECO:0000256" key="3">
    <source>
        <dbReference type="ARBA" id="ARBA00022840"/>
    </source>
</evidence>
<dbReference type="RefSeq" id="WP_119334890.1">
    <property type="nucleotide sequence ID" value="NZ_AP018558.1"/>
</dbReference>
<dbReference type="Pfam" id="PF02222">
    <property type="entry name" value="ATP-grasp"/>
    <property type="match status" value="1"/>
</dbReference>
<keyword evidence="8" id="KW-1185">Reference proteome</keyword>
<dbReference type="EC" id="6.3.4.18" evidence="4 5"/>
<dbReference type="InterPro" id="IPR040686">
    <property type="entry name" value="PurK_C"/>
</dbReference>
<accession>A0A2Z6DXE3</accession>
<dbReference type="Proteomes" id="UP000262004">
    <property type="component" value="Chromosome"/>
</dbReference>
<comment type="pathway">
    <text evidence="4 5">Purine metabolism; IMP biosynthesis via de novo pathway; 5-amino-1-(5-phospho-D-ribosyl)imidazole-4-carboxylate from 5-amino-1-(5-phospho-D-ribosyl)imidazole (N5-CAIR route): step 1/2.</text>
</comment>
<feature type="binding site" evidence="4">
    <location>
        <position position="217"/>
    </location>
    <ligand>
        <name>ATP</name>
        <dbReference type="ChEBI" id="CHEBI:30616"/>
    </ligand>
</feature>
<feature type="binding site" evidence="4">
    <location>
        <begin position="271"/>
        <end position="272"/>
    </location>
    <ligand>
        <name>ATP</name>
        <dbReference type="ChEBI" id="CHEBI:30616"/>
    </ligand>
</feature>
<dbReference type="PROSITE" id="PS50975">
    <property type="entry name" value="ATP_GRASP"/>
    <property type="match status" value="1"/>
</dbReference>
<dbReference type="HAMAP" id="MF_01928">
    <property type="entry name" value="PurK"/>
    <property type="match status" value="1"/>
</dbReference>
<keyword evidence="3 4" id="KW-0067">ATP-binding</keyword>
<dbReference type="InterPro" id="IPR005875">
    <property type="entry name" value="PurK"/>
</dbReference>
<dbReference type="Pfam" id="PF22660">
    <property type="entry name" value="RS_preATP-grasp-like"/>
    <property type="match status" value="1"/>
</dbReference>
<dbReference type="GO" id="GO:0005829">
    <property type="term" value="C:cytosol"/>
    <property type="evidence" value="ECO:0007669"/>
    <property type="project" value="TreeGrafter"/>
</dbReference>
<dbReference type="OrthoDB" id="9804625at2"/>
<dbReference type="InterPro" id="IPR016185">
    <property type="entry name" value="PreATP-grasp_dom_sf"/>
</dbReference>
<dbReference type="SUPFAM" id="SSF56059">
    <property type="entry name" value="Glutathione synthetase ATP-binding domain-like"/>
    <property type="match status" value="1"/>
</dbReference>
<proteinExistence type="inferred from homology"/>
<dbReference type="NCBIfam" id="NF004679">
    <property type="entry name" value="PRK06019.1-5"/>
    <property type="match status" value="1"/>
</dbReference>
<dbReference type="PANTHER" id="PTHR11609:SF5">
    <property type="entry name" value="PHOSPHORIBOSYLAMINOIMIDAZOLE CARBOXYLASE"/>
    <property type="match status" value="1"/>
</dbReference>
<comment type="function">
    <text evidence="5">Catalyzes the ATP-dependent conversion of 5-aminoimidazole ribonucleotide (AIR) and HCO(3)- to N5-carboxyaminoimidazole ribonucleotide (N5-CAIR).</text>
</comment>
<dbReference type="GO" id="GO:0005524">
    <property type="term" value="F:ATP binding"/>
    <property type="evidence" value="ECO:0007669"/>
    <property type="project" value="UniProtKB-UniRule"/>
</dbReference>
<feature type="binding site" evidence="4">
    <location>
        <position position="194"/>
    </location>
    <ligand>
        <name>ATP</name>
        <dbReference type="ChEBI" id="CHEBI:30616"/>
    </ligand>
</feature>
<comment type="subunit">
    <text evidence="4 5">Homodimer.</text>
</comment>
<protein>
    <recommendedName>
        <fullName evidence="4 5">N5-carboxyaminoimidazole ribonucleotide synthase</fullName>
        <shortName evidence="4 5">N5-CAIR synthase</shortName>
        <ecNumber evidence="4 5">6.3.4.18</ecNumber>
    </recommendedName>
    <alternativeName>
        <fullName evidence="4 5">5-(carboxyamino)imidazole ribonucleotide synthetase</fullName>
    </alternativeName>
</protein>
<evidence type="ECO:0000256" key="4">
    <source>
        <dbReference type="HAMAP-Rule" id="MF_01928"/>
    </source>
</evidence>
<comment type="function">
    <text evidence="4">Catalyzes the ATP-dependent conversion of 5-aminoimidazole ribonucleotide (AIR) and HCO(3)(-) to N5-carboxyaminoimidazole ribonucleotide (N5-CAIR).</text>
</comment>
<feature type="binding site" evidence="4">
    <location>
        <begin position="186"/>
        <end position="189"/>
    </location>
    <ligand>
        <name>ATP</name>
        <dbReference type="ChEBI" id="CHEBI:30616"/>
    </ligand>
</feature>
<dbReference type="InterPro" id="IPR003135">
    <property type="entry name" value="ATP-grasp_carboxylate-amine"/>
</dbReference>
<comment type="catalytic activity">
    <reaction evidence="4 5">
        <text>5-amino-1-(5-phospho-beta-D-ribosyl)imidazole + hydrogencarbonate + ATP = 5-carboxyamino-1-(5-phospho-D-ribosyl)imidazole + ADP + phosphate + 2 H(+)</text>
        <dbReference type="Rhea" id="RHEA:19317"/>
        <dbReference type="ChEBI" id="CHEBI:15378"/>
        <dbReference type="ChEBI" id="CHEBI:17544"/>
        <dbReference type="ChEBI" id="CHEBI:30616"/>
        <dbReference type="ChEBI" id="CHEBI:43474"/>
        <dbReference type="ChEBI" id="CHEBI:58730"/>
        <dbReference type="ChEBI" id="CHEBI:137981"/>
        <dbReference type="ChEBI" id="CHEBI:456216"/>
        <dbReference type="EC" id="6.3.4.18"/>
    </reaction>
</comment>
<dbReference type="InterPro" id="IPR013815">
    <property type="entry name" value="ATP_grasp_subdomain_1"/>
</dbReference>
<reference evidence="7 8" key="1">
    <citation type="submission" date="2018-04" db="EMBL/GenBank/DDBJ databases">
        <title>Complete genome sequence of Hydrogenophilus thermoluteolus TH-1.</title>
        <authorList>
            <person name="Arai H."/>
        </authorList>
    </citation>
    <scope>NUCLEOTIDE SEQUENCE [LARGE SCALE GENOMIC DNA]</scope>
    <source>
        <strain evidence="7 8">TH-1</strain>
    </source>
</reference>
<dbReference type="GO" id="GO:0006189">
    <property type="term" value="P:'de novo' IMP biosynthetic process"/>
    <property type="evidence" value="ECO:0007669"/>
    <property type="project" value="UniProtKB-UniRule"/>
</dbReference>
<dbReference type="Gene3D" id="3.30.470.20">
    <property type="entry name" value="ATP-grasp fold, B domain"/>
    <property type="match status" value="1"/>
</dbReference>
<dbReference type="EMBL" id="AP018558">
    <property type="protein sequence ID" value="BBD77120.1"/>
    <property type="molecule type" value="Genomic_DNA"/>
</dbReference>
<evidence type="ECO:0000313" key="7">
    <source>
        <dbReference type="EMBL" id="BBD77120.1"/>
    </source>
</evidence>
<feature type="binding site" evidence="4">
    <location>
        <position position="151"/>
    </location>
    <ligand>
        <name>ATP</name>
        <dbReference type="ChEBI" id="CHEBI:30616"/>
    </ligand>
</feature>